<dbReference type="EMBL" id="DRKP01000192">
    <property type="protein sequence ID" value="HEB97828.1"/>
    <property type="molecule type" value="Genomic_DNA"/>
</dbReference>
<dbReference type="Pfam" id="PF09721">
    <property type="entry name" value="Exosortase_EpsH"/>
    <property type="match status" value="1"/>
</dbReference>
<feature type="transmembrane region" description="Helical" evidence="8">
    <location>
        <begin position="21"/>
        <end position="40"/>
    </location>
</feature>
<feature type="transmembrane region" description="Helical" evidence="8">
    <location>
        <begin position="80"/>
        <end position="99"/>
    </location>
</feature>
<dbReference type="AlphaFoldDB" id="A0A831RQE1"/>
<feature type="transmembrane region" description="Helical" evidence="8">
    <location>
        <begin position="260"/>
        <end position="278"/>
    </location>
</feature>
<comment type="caution">
    <text evidence="10">The sequence shown here is derived from an EMBL/GenBank/DDBJ whole genome shotgun (WGS) entry which is preliminary data.</text>
</comment>
<dbReference type="InterPro" id="IPR013426">
    <property type="entry name" value="EpsH-like"/>
</dbReference>
<feature type="transmembrane region" description="Helical" evidence="8">
    <location>
        <begin position="220"/>
        <end position="240"/>
    </location>
</feature>
<dbReference type="InterPro" id="IPR014263">
    <property type="entry name" value="Methanolan_biosynth_EpsI"/>
</dbReference>
<evidence type="ECO:0000256" key="6">
    <source>
        <dbReference type="ARBA" id="ARBA00022989"/>
    </source>
</evidence>
<feature type="domain" description="Methanolan biosynthesis EpsI" evidence="9">
    <location>
        <begin position="312"/>
        <end position="513"/>
    </location>
</feature>
<dbReference type="NCBIfam" id="TIGR04178">
    <property type="entry name" value="exo_archaeo"/>
    <property type="match status" value="1"/>
</dbReference>
<evidence type="ECO:0000256" key="1">
    <source>
        <dbReference type="ARBA" id="ARBA00004651"/>
    </source>
</evidence>
<gene>
    <name evidence="10" type="primary">xrtA</name>
    <name evidence="10" type="ORF">ENI96_15525</name>
</gene>
<evidence type="ECO:0000259" key="9">
    <source>
        <dbReference type="Pfam" id="PF11984"/>
    </source>
</evidence>
<feature type="transmembrane region" description="Helical" evidence="8">
    <location>
        <begin position="129"/>
        <end position="146"/>
    </location>
</feature>
<evidence type="ECO:0000256" key="7">
    <source>
        <dbReference type="ARBA" id="ARBA00023136"/>
    </source>
</evidence>
<dbReference type="Pfam" id="PF11984">
    <property type="entry name" value="DUF3485"/>
    <property type="match status" value="1"/>
</dbReference>
<dbReference type="GO" id="GO:0008233">
    <property type="term" value="F:peptidase activity"/>
    <property type="evidence" value="ECO:0007669"/>
    <property type="project" value="UniProtKB-KW"/>
</dbReference>
<evidence type="ECO:0000256" key="2">
    <source>
        <dbReference type="ARBA" id="ARBA00022475"/>
    </source>
</evidence>
<keyword evidence="7 8" id="KW-0472">Membrane</keyword>
<evidence type="ECO:0000256" key="5">
    <source>
        <dbReference type="ARBA" id="ARBA00022801"/>
    </source>
</evidence>
<dbReference type="GO" id="GO:0006508">
    <property type="term" value="P:proteolysis"/>
    <property type="evidence" value="ECO:0007669"/>
    <property type="project" value="UniProtKB-KW"/>
</dbReference>
<dbReference type="NCBIfam" id="TIGR03109">
    <property type="entry name" value="exosort_XrtA"/>
    <property type="match status" value="1"/>
</dbReference>
<dbReference type="NCBIfam" id="TIGR02602">
    <property type="entry name" value="8TM_EpsH"/>
    <property type="match status" value="1"/>
</dbReference>
<evidence type="ECO:0000256" key="8">
    <source>
        <dbReference type="SAM" id="Phobius"/>
    </source>
</evidence>
<dbReference type="InterPro" id="IPR019127">
    <property type="entry name" value="Exosortase"/>
</dbReference>
<evidence type="ECO:0000256" key="3">
    <source>
        <dbReference type="ARBA" id="ARBA00022670"/>
    </source>
</evidence>
<dbReference type="InterPro" id="IPR026392">
    <property type="entry name" value="Exo/Archaeosortase_dom"/>
</dbReference>
<sequence length="523" mass="57110">MNAVSAQAGAGATAATGWKTTLPVVVAFILLLLVVFRDTTWSMVQIWTRDETFAHGYLILPITLWLVWRKRDRLASIAPVPDYRALIVLALAGFGWLLGHLVQALVVQQLTLVAMLISGVWAIIGRRAAWAIAFPLAFLFFAVPMGENLIPPLMEFTATFTVEAIRLTGIPIYREGLFFSLPSGNWSVVEACSGVRYLIASVTLGTLYAYLTYHSLKRRLLFILVSILVPILANGLRAYGIVMMGHLSGMKLAVGVDHLIYGWLFFGLVMFILFAIGSRWREEDLPEKETAATASIATGEAGKGSALPALVAAVLVAGFWPAAAALMEARAPGVVADMELPDALGEWRRSEELPLQWRPALPEGDTALDSAWRSGGRAVGLYVRGYVNQRQGREAINNRSFFPRRLLPQQGERLADVVAVGSRSIEAAGIPLEPVTAVLKRPAGNLLVWYWYRIGTRYTTNPYQAKLYQAWERLGAGRDDAALIVVATPLVDDEAEAGSVLAGFLQQALPATAQALDRVVGRR</sequence>
<evidence type="ECO:0000313" key="10">
    <source>
        <dbReference type="EMBL" id="HEB97828.1"/>
    </source>
</evidence>
<feature type="transmembrane region" description="Helical" evidence="8">
    <location>
        <begin position="52"/>
        <end position="68"/>
    </location>
</feature>
<organism evidence="10">
    <name type="scientific">Sedimenticola thiotaurini</name>
    <dbReference type="NCBI Taxonomy" id="1543721"/>
    <lineage>
        <taxon>Bacteria</taxon>
        <taxon>Pseudomonadati</taxon>
        <taxon>Pseudomonadota</taxon>
        <taxon>Gammaproteobacteria</taxon>
        <taxon>Chromatiales</taxon>
        <taxon>Sedimenticolaceae</taxon>
        <taxon>Sedimenticola</taxon>
    </lineage>
</organism>
<keyword evidence="3" id="KW-0645">Protease</keyword>
<dbReference type="EC" id="3.4.22.-" evidence="10"/>
<dbReference type="Proteomes" id="UP000886251">
    <property type="component" value="Unassembled WGS sequence"/>
</dbReference>
<keyword evidence="2" id="KW-1003">Cell membrane</keyword>
<protein>
    <submittedName>
        <fullName evidence="10">Exosortase A</fullName>
        <ecNumber evidence="10">3.4.22.-</ecNumber>
    </submittedName>
</protein>
<keyword evidence="4 8" id="KW-0812">Transmembrane</keyword>
<name>A0A831RQE1_9GAMM</name>
<keyword evidence="5 10" id="KW-0378">Hydrolase</keyword>
<reference evidence="10" key="1">
    <citation type="journal article" date="2020" name="mSystems">
        <title>Genome- and Community-Level Interaction Insights into Carbon Utilization and Element Cycling Functions of Hydrothermarchaeota in Hydrothermal Sediment.</title>
        <authorList>
            <person name="Zhou Z."/>
            <person name="Liu Y."/>
            <person name="Xu W."/>
            <person name="Pan J."/>
            <person name="Luo Z.H."/>
            <person name="Li M."/>
        </authorList>
    </citation>
    <scope>NUCLEOTIDE SEQUENCE [LARGE SCALE GENOMIC DNA]</scope>
    <source>
        <strain evidence="10">HyVt-443</strain>
    </source>
</reference>
<accession>A0A831RQE1</accession>
<dbReference type="NCBIfam" id="TIGR02914">
    <property type="entry name" value="EpsI_fam"/>
    <property type="match status" value="1"/>
</dbReference>
<evidence type="ECO:0000256" key="4">
    <source>
        <dbReference type="ARBA" id="ARBA00022692"/>
    </source>
</evidence>
<feature type="transmembrane region" description="Helical" evidence="8">
    <location>
        <begin position="195"/>
        <end position="213"/>
    </location>
</feature>
<keyword evidence="6 8" id="KW-1133">Transmembrane helix</keyword>
<dbReference type="InterPro" id="IPR017540">
    <property type="entry name" value="Exosortase-1"/>
</dbReference>
<comment type="subcellular location">
    <subcellularLocation>
        <location evidence="1">Cell membrane</location>
        <topology evidence="1">Multi-pass membrane protein</topology>
    </subcellularLocation>
</comment>
<proteinExistence type="predicted"/>
<dbReference type="GO" id="GO:0005886">
    <property type="term" value="C:plasma membrane"/>
    <property type="evidence" value="ECO:0007669"/>
    <property type="project" value="UniProtKB-SubCell"/>
</dbReference>